<dbReference type="eggNOG" id="COG0526">
    <property type="taxonomic scope" value="Bacteria"/>
</dbReference>
<dbReference type="HOGENOM" id="CLU_675960_0_0_10"/>
<dbReference type="InterPro" id="IPR000866">
    <property type="entry name" value="AhpC/TSA"/>
</dbReference>
<dbReference type="PROSITE" id="PS51257">
    <property type="entry name" value="PROKAR_LIPOPROTEIN"/>
    <property type="match status" value="1"/>
</dbReference>
<dbReference type="PANTHER" id="PTHR42852:SF16">
    <property type="entry name" value="THIOL:DISULFIDE INTERCHANGE PROTEIN TLPA"/>
    <property type="match status" value="1"/>
</dbReference>
<protein>
    <submittedName>
        <fullName evidence="2">Peroxiredoxin</fullName>
    </submittedName>
</protein>
<dbReference type="PROSITE" id="PS51352">
    <property type="entry name" value="THIOREDOXIN_2"/>
    <property type="match status" value="1"/>
</dbReference>
<dbReference type="CDD" id="cd02966">
    <property type="entry name" value="TlpA_like_family"/>
    <property type="match status" value="1"/>
</dbReference>
<dbReference type="KEGG" id="oho:Oweho_0632"/>
<dbReference type="GO" id="GO:0016209">
    <property type="term" value="F:antioxidant activity"/>
    <property type="evidence" value="ECO:0007669"/>
    <property type="project" value="InterPro"/>
</dbReference>
<dbReference type="InterPro" id="IPR013766">
    <property type="entry name" value="Thioredoxin_domain"/>
</dbReference>
<dbReference type="InterPro" id="IPR036249">
    <property type="entry name" value="Thioredoxin-like_sf"/>
</dbReference>
<feature type="domain" description="Thioredoxin" evidence="1">
    <location>
        <begin position="246"/>
        <end position="408"/>
    </location>
</feature>
<organism evidence="2 3">
    <name type="scientific">Owenweeksia hongkongensis (strain DSM 17368 / CIP 108786 / JCM 12287 / NRRL B-23963 / UST20020801)</name>
    <dbReference type="NCBI Taxonomy" id="926562"/>
    <lineage>
        <taxon>Bacteria</taxon>
        <taxon>Pseudomonadati</taxon>
        <taxon>Bacteroidota</taxon>
        <taxon>Flavobacteriia</taxon>
        <taxon>Flavobacteriales</taxon>
        <taxon>Owenweeksiaceae</taxon>
        <taxon>Owenweeksia</taxon>
    </lineage>
</organism>
<sequence>MKKALLGLLPILMVACGDPTDTGNVDNEPYSGVWRGVIALNDSVDLPFNFELETAEDSSMTLFIFNGDEEIETSVSRVSKDSIKIEMPVFANYIVAKLGSDNLQGSYINPDAENYRLPFTATYGDSARFEITEPKCCDINEKWAVKFNPETENERPAIAYFEQYGKVVKGTFATETGDYRYLQGVLSGDHLQLSAFDGAHLFLFDAKVIGQTIEGLFYSGRSGFKTWKAYRDDDFELRNADSLTYLKAGYSKVDFSFNNLKGEPASLSDPKYDGKPVIVQIMGSWCPNCMDETRYLSQVYDQYNDEGLEIIGLTFERAKNKEMALARANKMVNDLSIEYPVLLAGATKDDNAAELLPMLNHIMSFPTAIYLNADHTVRKIHTGFSGPGTPLYEEFTAKDQTVIEEILKTQVGE</sequence>
<dbReference type="EMBL" id="CP003156">
    <property type="protein sequence ID" value="AEV31646.1"/>
    <property type="molecule type" value="Genomic_DNA"/>
</dbReference>
<reference evidence="2 3" key="1">
    <citation type="journal article" date="2012" name="Stand. Genomic Sci.">
        <title>Genome sequence of the orange-pigmented seawater bacterium Owenweeksia hongkongensis type strain (UST20020801(T)).</title>
        <authorList>
            <person name="Riedel T."/>
            <person name="Held B."/>
            <person name="Nolan M."/>
            <person name="Lucas S."/>
            <person name="Lapidus A."/>
            <person name="Tice H."/>
            <person name="Del Rio T.G."/>
            <person name="Cheng J.F."/>
            <person name="Han C."/>
            <person name="Tapia R."/>
            <person name="Goodwin L.A."/>
            <person name="Pitluck S."/>
            <person name="Liolios K."/>
            <person name="Mavromatis K."/>
            <person name="Pagani I."/>
            <person name="Ivanova N."/>
            <person name="Mikhailova N."/>
            <person name="Pati A."/>
            <person name="Chen A."/>
            <person name="Palaniappan K."/>
            <person name="Rohde M."/>
            <person name="Tindall B.J."/>
            <person name="Detter J.C."/>
            <person name="Goker M."/>
            <person name="Woyke T."/>
            <person name="Bristow J."/>
            <person name="Eisen J.A."/>
            <person name="Markowitz V."/>
            <person name="Hugenholtz P."/>
            <person name="Klenk H.P."/>
            <person name="Kyrpides N.C."/>
        </authorList>
    </citation>
    <scope>NUCLEOTIDE SEQUENCE</scope>
    <source>
        <strain evidence="3">DSM 17368 / JCM 12287 / NRRL B-23963</strain>
    </source>
</reference>
<dbReference type="OrthoDB" id="616241at2"/>
<evidence type="ECO:0000313" key="2">
    <source>
        <dbReference type="EMBL" id="AEV31646.1"/>
    </source>
</evidence>
<dbReference type="AlphaFoldDB" id="G8R0X5"/>
<dbReference type="SUPFAM" id="SSF52833">
    <property type="entry name" value="Thioredoxin-like"/>
    <property type="match status" value="1"/>
</dbReference>
<name>G8R0X5_OWEHD</name>
<dbReference type="RefSeq" id="WP_014201007.1">
    <property type="nucleotide sequence ID" value="NC_016599.1"/>
</dbReference>
<dbReference type="PATRIC" id="fig|926562.3.peg.644"/>
<dbReference type="Pfam" id="PF00578">
    <property type="entry name" value="AhpC-TSA"/>
    <property type="match status" value="1"/>
</dbReference>
<dbReference type="GO" id="GO:0016491">
    <property type="term" value="F:oxidoreductase activity"/>
    <property type="evidence" value="ECO:0007669"/>
    <property type="project" value="InterPro"/>
</dbReference>
<dbReference type="Gene3D" id="3.40.30.10">
    <property type="entry name" value="Glutaredoxin"/>
    <property type="match status" value="1"/>
</dbReference>
<gene>
    <name evidence="2" type="ordered locus">Oweho_0632</name>
</gene>
<evidence type="ECO:0000259" key="1">
    <source>
        <dbReference type="PROSITE" id="PS51352"/>
    </source>
</evidence>
<proteinExistence type="predicted"/>
<dbReference type="STRING" id="926562.Oweho_0632"/>
<evidence type="ECO:0000313" key="3">
    <source>
        <dbReference type="Proteomes" id="UP000005631"/>
    </source>
</evidence>
<dbReference type="Proteomes" id="UP000005631">
    <property type="component" value="Chromosome"/>
</dbReference>
<accession>G8R0X5</accession>
<keyword evidence="3" id="KW-1185">Reference proteome</keyword>
<dbReference type="InterPro" id="IPR050553">
    <property type="entry name" value="Thioredoxin_ResA/DsbE_sf"/>
</dbReference>
<dbReference type="PANTHER" id="PTHR42852">
    <property type="entry name" value="THIOL:DISULFIDE INTERCHANGE PROTEIN DSBE"/>
    <property type="match status" value="1"/>
</dbReference>